<protein>
    <submittedName>
        <fullName evidence="1">Uncharacterized protein</fullName>
    </submittedName>
</protein>
<dbReference type="AlphaFoldDB" id="A0A840RNS1"/>
<comment type="caution">
    <text evidence="1">The sequence shown here is derived from an EMBL/GenBank/DDBJ whole genome shotgun (WGS) entry which is preliminary data.</text>
</comment>
<proteinExistence type="predicted"/>
<organism evidence="1 2">
    <name type="scientific">Glaciimonas immobilis</name>
    <dbReference type="NCBI Taxonomy" id="728004"/>
    <lineage>
        <taxon>Bacteria</taxon>
        <taxon>Pseudomonadati</taxon>
        <taxon>Pseudomonadota</taxon>
        <taxon>Betaproteobacteria</taxon>
        <taxon>Burkholderiales</taxon>
        <taxon>Oxalobacteraceae</taxon>
        <taxon>Glaciimonas</taxon>
    </lineage>
</organism>
<name>A0A840RNS1_9BURK</name>
<dbReference type="Proteomes" id="UP000571084">
    <property type="component" value="Unassembled WGS sequence"/>
</dbReference>
<keyword evidence="2" id="KW-1185">Reference proteome</keyword>
<evidence type="ECO:0000313" key="1">
    <source>
        <dbReference type="EMBL" id="MBB5198300.1"/>
    </source>
</evidence>
<gene>
    <name evidence="1" type="ORF">HNR39_000110</name>
</gene>
<evidence type="ECO:0000313" key="2">
    <source>
        <dbReference type="Proteomes" id="UP000571084"/>
    </source>
</evidence>
<accession>A0A840RNS1</accession>
<dbReference type="EMBL" id="JACHHQ010000001">
    <property type="protein sequence ID" value="MBB5198300.1"/>
    <property type="molecule type" value="Genomic_DNA"/>
</dbReference>
<dbReference type="RefSeq" id="WP_168052211.1">
    <property type="nucleotide sequence ID" value="NZ_JAAOZT010000002.1"/>
</dbReference>
<reference evidence="1 2" key="1">
    <citation type="submission" date="2020-08" db="EMBL/GenBank/DDBJ databases">
        <title>Genomic Encyclopedia of Type Strains, Phase IV (KMG-IV): sequencing the most valuable type-strain genomes for metagenomic binning, comparative biology and taxonomic classification.</title>
        <authorList>
            <person name="Goeker M."/>
        </authorList>
    </citation>
    <scope>NUCLEOTIDE SEQUENCE [LARGE SCALE GENOMIC DNA]</scope>
    <source>
        <strain evidence="1 2">DSM 23240</strain>
    </source>
</reference>
<sequence length="94" mass="10493">MAKTTTPAPAKAVVKPFKAFQWQYGKYEHDHSLQTAALDIGKGIATILEIIEIGLAAHEHQEKPMFNDNYRARLKNGDNVRVVTGRESFGPNRS</sequence>